<dbReference type="Gene3D" id="3.40.50.1000">
    <property type="entry name" value="HAD superfamily/HAD-like"/>
    <property type="match status" value="1"/>
</dbReference>
<evidence type="ECO:0008006" key="5">
    <source>
        <dbReference type="Google" id="ProtNLM"/>
    </source>
</evidence>
<gene>
    <name evidence="3" type="ORF">M6B38_236585</name>
</gene>
<dbReference type="InterPro" id="IPR023214">
    <property type="entry name" value="HAD_sf"/>
</dbReference>
<dbReference type="Proteomes" id="UP001140949">
    <property type="component" value="Unassembled WGS sequence"/>
</dbReference>
<feature type="transmembrane region" description="Helical" evidence="2">
    <location>
        <begin position="41"/>
        <end position="66"/>
    </location>
</feature>
<comment type="caution">
    <text evidence="3">The sequence shown here is derived from an EMBL/GenBank/DDBJ whole genome shotgun (WGS) entry which is preliminary data.</text>
</comment>
<evidence type="ECO:0000256" key="1">
    <source>
        <dbReference type="SAM" id="MobiDB-lite"/>
    </source>
</evidence>
<dbReference type="PANTHER" id="PTHR31284:SF22">
    <property type="entry name" value="ACID PHOSPHATASE"/>
    <property type="match status" value="1"/>
</dbReference>
<dbReference type="PANTHER" id="PTHR31284">
    <property type="entry name" value="ACID PHOSPHATASE-LIKE PROTEIN"/>
    <property type="match status" value="1"/>
</dbReference>
<protein>
    <recommendedName>
        <fullName evidence="5">Acid phosphatase</fullName>
    </recommendedName>
</protein>
<accession>A0AAX6DPC2</accession>
<dbReference type="Pfam" id="PF03767">
    <property type="entry name" value="Acid_phosphat_B"/>
    <property type="match status" value="1"/>
</dbReference>
<dbReference type="InterPro" id="IPR005519">
    <property type="entry name" value="Acid_phosphat_B-like"/>
</dbReference>
<evidence type="ECO:0000313" key="3">
    <source>
        <dbReference type="EMBL" id="KAJ6793549.1"/>
    </source>
</evidence>
<keyword evidence="2" id="KW-0812">Transmembrane</keyword>
<sequence>MSSFPDHHADSGDSSHSLLSRRGSEMGSQYVTENGVYMSSFAATVFVTALVTIGILMLTLLVSLTVMLDSCQNRQSGVIKKSKASVHYDYCKLYAFHAELNNLEVDEFPTICKQYVLYYTKEGQFLRDVNLTTQIVENYFSNLKPDNDRLDVILMDADDLFLLDITDNYISSELSTKQVEDVKFLAGSIVLRLCMKLQASGWSLVFFTRQPTSNRNTTIQSLTSAGFDDRMSLIMRSKDEVQMESWEYLSGRRVQLHSQGIRIASVISSHMDAFRGPCLGKQNFKLANLIHYKLEQ</sequence>
<dbReference type="AlphaFoldDB" id="A0AAX6DPC2"/>
<dbReference type="EMBL" id="JANAVB010042880">
    <property type="protein sequence ID" value="KAJ6793549.1"/>
    <property type="molecule type" value="Genomic_DNA"/>
</dbReference>
<keyword evidence="2" id="KW-0472">Membrane</keyword>
<evidence type="ECO:0000256" key="2">
    <source>
        <dbReference type="SAM" id="Phobius"/>
    </source>
</evidence>
<keyword evidence="4" id="KW-1185">Reference proteome</keyword>
<evidence type="ECO:0000313" key="4">
    <source>
        <dbReference type="Proteomes" id="UP001140949"/>
    </source>
</evidence>
<reference evidence="3" key="1">
    <citation type="journal article" date="2023" name="GigaByte">
        <title>Genome assembly of the bearded iris, Iris pallida Lam.</title>
        <authorList>
            <person name="Bruccoleri R.E."/>
            <person name="Oakeley E.J."/>
            <person name="Faust A.M.E."/>
            <person name="Altorfer M."/>
            <person name="Dessus-Babus S."/>
            <person name="Burckhardt D."/>
            <person name="Oertli M."/>
            <person name="Naumann U."/>
            <person name="Petersen F."/>
            <person name="Wong J."/>
        </authorList>
    </citation>
    <scope>NUCLEOTIDE SEQUENCE</scope>
    <source>
        <strain evidence="3">GSM-AAB239-AS_SAM_17_03QT</strain>
    </source>
</reference>
<reference evidence="3" key="2">
    <citation type="submission" date="2023-04" db="EMBL/GenBank/DDBJ databases">
        <authorList>
            <person name="Bruccoleri R.E."/>
            <person name="Oakeley E.J."/>
            <person name="Faust A.-M."/>
            <person name="Dessus-Babus S."/>
            <person name="Altorfer M."/>
            <person name="Burckhardt D."/>
            <person name="Oertli M."/>
            <person name="Naumann U."/>
            <person name="Petersen F."/>
            <person name="Wong J."/>
        </authorList>
    </citation>
    <scope>NUCLEOTIDE SEQUENCE</scope>
    <source>
        <strain evidence="3">GSM-AAB239-AS_SAM_17_03QT</strain>
        <tissue evidence="3">Leaf</tissue>
    </source>
</reference>
<organism evidence="3 4">
    <name type="scientific">Iris pallida</name>
    <name type="common">Sweet iris</name>
    <dbReference type="NCBI Taxonomy" id="29817"/>
    <lineage>
        <taxon>Eukaryota</taxon>
        <taxon>Viridiplantae</taxon>
        <taxon>Streptophyta</taxon>
        <taxon>Embryophyta</taxon>
        <taxon>Tracheophyta</taxon>
        <taxon>Spermatophyta</taxon>
        <taxon>Magnoliopsida</taxon>
        <taxon>Liliopsida</taxon>
        <taxon>Asparagales</taxon>
        <taxon>Iridaceae</taxon>
        <taxon>Iridoideae</taxon>
        <taxon>Irideae</taxon>
        <taxon>Iris</taxon>
    </lineage>
</organism>
<feature type="compositionally biased region" description="Basic and acidic residues" evidence="1">
    <location>
        <begin position="1"/>
        <end position="13"/>
    </location>
</feature>
<proteinExistence type="predicted"/>
<keyword evidence="2" id="KW-1133">Transmembrane helix</keyword>
<feature type="region of interest" description="Disordered" evidence="1">
    <location>
        <begin position="1"/>
        <end position="20"/>
    </location>
</feature>
<name>A0AAX6DPC2_IRIPA</name>